<organism evidence="1 2">
    <name type="scientific">Paenibacillus eucommiae</name>
    <dbReference type="NCBI Taxonomy" id="1355755"/>
    <lineage>
        <taxon>Bacteria</taxon>
        <taxon>Bacillati</taxon>
        <taxon>Bacillota</taxon>
        <taxon>Bacilli</taxon>
        <taxon>Bacillales</taxon>
        <taxon>Paenibacillaceae</taxon>
        <taxon>Paenibacillus</taxon>
    </lineage>
</organism>
<keyword evidence="2" id="KW-1185">Reference proteome</keyword>
<proteinExistence type="predicted"/>
<reference evidence="1 2" key="1">
    <citation type="submission" date="2021-03" db="EMBL/GenBank/DDBJ databases">
        <title>Genomic Encyclopedia of Type Strains, Phase IV (KMG-IV): sequencing the most valuable type-strain genomes for metagenomic binning, comparative biology and taxonomic classification.</title>
        <authorList>
            <person name="Goeker M."/>
        </authorList>
    </citation>
    <scope>NUCLEOTIDE SEQUENCE [LARGE SCALE GENOMIC DNA]</scope>
    <source>
        <strain evidence="1 2">DSM 26048</strain>
    </source>
</reference>
<gene>
    <name evidence="1" type="ORF">J2Z66_006971</name>
</gene>
<evidence type="ECO:0000313" key="2">
    <source>
        <dbReference type="Proteomes" id="UP001519287"/>
    </source>
</evidence>
<dbReference type="Proteomes" id="UP001519287">
    <property type="component" value="Unassembled WGS sequence"/>
</dbReference>
<name>A0ABS4J661_9BACL</name>
<accession>A0ABS4J661</accession>
<dbReference type="EMBL" id="JAGGLB010000033">
    <property type="protein sequence ID" value="MBP1995329.1"/>
    <property type="molecule type" value="Genomic_DNA"/>
</dbReference>
<dbReference type="RefSeq" id="WP_209977139.1">
    <property type="nucleotide sequence ID" value="NZ_JAGGLB010000033.1"/>
</dbReference>
<sequence length="694" mass="77838">MEKVLCTLNGATLGFNKATGELVSLNGASCGELIRNGSGLIDVAWPLKYDYEILRASADGKFYPSAPSIETDNGSVCITWEKLPQNIDTKEQERLEGGVWAQVRFWEEPDGISIGMSCKVRNNSNTEVRQIVFPDFQGLEATDGDNTRFTTLGASNKPFIELADSPDNRKTFFALSPPVSGKMYQGGGYFDKDGMIGRWYNVGGLKGGLCVFRKHWGWGPDVPTEMGRGDAVWVKLNNKAHTLRVANLHNVALKNGDVYDSGEYIITPHAGGWARGIAPYKAWVSTNMKRAVKQPDKIKRALGYRTIWMTEQYPADPDAIKYKYDDLPEVAKDMKEHGLYELSVWGNTNCMLPYTKDSFCKELGGFEKWKQNVEIVHSMGVNVAPFVSFISLWHKTGERYGLSTGAAGEGWSQNIKGIPVFQASYMEKYRCSFISDQTIPLWKEDVVTSLRFLRDEAGTPSIGWDQVILSPAPNTLIDLIKEYRQETAELHPDATFYGESTFYYEGDVNFLDYTWDWEYWPGVGDCRAYSHVIRTTRPNINIDNSPLHAKYSFMDNMIMNVIPSKVEDVNGSAYIYEYPELSATLKALAALRERFISFFIEGDILGDCILANESVDARVTAFEHSGNVVLFAVKLTDDDTELDVDLEPFVDANNRSLTMYDIQGRVVSSYAVEDAKLKITLKGAAEELYAIEIQ</sequence>
<evidence type="ECO:0000313" key="1">
    <source>
        <dbReference type="EMBL" id="MBP1995329.1"/>
    </source>
</evidence>
<comment type="caution">
    <text evidence="1">The sequence shown here is derived from an EMBL/GenBank/DDBJ whole genome shotgun (WGS) entry which is preliminary data.</text>
</comment>
<protein>
    <submittedName>
        <fullName evidence="1">Uncharacterized protein</fullName>
    </submittedName>
</protein>